<sequence>MHILYVYTYNEKALEVHTRSCRVADLNNGEPKIERGRWCDFPVLSGEWSSTEFSKRHSCKSIIQFIHIWKHIRSSRNGITQKKKQTSWHKHRQRQTQNAWQPVGYKIAERREQKRREHAISRSRYLWATGRHVILGGGWR</sequence>
<evidence type="ECO:0000313" key="1">
    <source>
        <dbReference type="EMBL" id="GFY22362.1"/>
    </source>
</evidence>
<proteinExistence type="predicted"/>
<dbReference type="AlphaFoldDB" id="A0A8X6VTW8"/>
<accession>A0A8X6VTW8</accession>
<name>A0A8X6VTW8_TRICX</name>
<organism evidence="1 2">
    <name type="scientific">Trichonephila clavipes</name>
    <name type="common">Golden silk orbweaver</name>
    <name type="synonym">Nephila clavipes</name>
    <dbReference type="NCBI Taxonomy" id="2585209"/>
    <lineage>
        <taxon>Eukaryota</taxon>
        <taxon>Metazoa</taxon>
        <taxon>Ecdysozoa</taxon>
        <taxon>Arthropoda</taxon>
        <taxon>Chelicerata</taxon>
        <taxon>Arachnida</taxon>
        <taxon>Araneae</taxon>
        <taxon>Araneomorphae</taxon>
        <taxon>Entelegynae</taxon>
        <taxon>Araneoidea</taxon>
        <taxon>Nephilidae</taxon>
        <taxon>Trichonephila</taxon>
    </lineage>
</organism>
<dbReference type="EMBL" id="BMAU01021360">
    <property type="protein sequence ID" value="GFY22362.1"/>
    <property type="molecule type" value="Genomic_DNA"/>
</dbReference>
<gene>
    <name evidence="1" type="ORF">TNCV_398981</name>
</gene>
<reference evidence="1" key="1">
    <citation type="submission" date="2020-08" db="EMBL/GenBank/DDBJ databases">
        <title>Multicomponent nature underlies the extraordinary mechanical properties of spider dragline silk.</title>
        <authorList>
            <person name="Kono N."/>
            <person name="Nakamura H."/>
            <person name="Mori M."/>
            <person name="Yoshida Y."/>
            <person name="Ohtoshi R."/>
            <person name="Malay A.D."/>
            <person name="Moran D.A.P."/>
            <person name="Tomita M."/>
            <person name="Numata K."/>
            <person name="Arakawa K."/>
        </authorList>
    </citation>
    <scope>NUCLEOTIDE SEQUENCE</scope>
</reference>
<evidence type="ECO:0000313" key="2">
    <source>
        <dbReference type="Proteomes" id="UP000887159"/>
    </source>
</evidence>
<dbReference type="Proteomes" id="UP000887159">
    <property type="component" value="Unassembled WGS sequence"/>
</dbReference>
<protein>
    <submittedName>
        <fullName evidence="1">Uncharacterized protein</fullName>
    </submittedName>
</protein>
<comment type="caution">
    <text evidence="1">The sequence shown here is derived from an EMBL/GenBank/DDBJ whole genome shotgun (WGS) entry which is preliminary data.</text>
</comment>
<keyword evidence="2" id="KW-1185">Reference proteome</keyword>